<keyword evidence="1" id="KW-0472">Membrane</keyword>
<dbReference type="EMBL" id="JAPEVG010000003">
    <property type="protein sequence ID" value="KAJ8501980.1"/>
    <property type="molecule type" value="Genomic_DNA"/>
</dbReference>
<feature type="transmembrane region" description="Helical" evidence="1">
    <location>
        <begin position="137"/>
        <end position="161"/>
    </location>
</feature>
<comment type="caution">
    <text evidence="2">The sequence shown here is derived from an EMBL/GenBank/DDBJ whole genome shotgun (WGS) entry which is preliminary data.</text>
</comment>
<keyword evidence="3" id="KW-1185">Reference proteome</keyword>
<organism evidence="2 3">
    <name type="scientific">Trametes cubensis</name>
    <dbReference type="NCBI Taxonomy" id="1111947"/>
    <lineage>
        <taxon>Eukaryota</taxon>
        <taxon>Fungi</taxon>
        <taxon>Dikarya</taxon>
        <taxon>Basidiomycota</taxon>
        <taxon>Agaricomycotina</taxon>
        <taxon>Agaricomycetes</taxon>
        <taxon>Polyporales</taxon>
        <taxon>Polyporaceae</taxon>
        <taxon>Trametes</taxon>
    </lineage>
</organism>
<feature type="transmembrane region" description="Helical" evidence="1">
    <location>
        <begin position="267"/>
        <end position="289"/>
    </location>
</feature>
<feature type="transmembrane region" description="Helical" evidence="1">
    <location>
        <begin position="25"/>
        <end position="47"/>
    </location>
</feature>
<feature type="transmembrane region" description="Helical" evidence="1">
    <location>
        <begin position="230"/>
        <end position="247"/>
    </location>
</feature>
<evidence type="ECO:0000313" key="2">
    <source>
        <dbReference type="EMBL" id="KAJ8501980.1"/>
    </source>
</evidence>
<protein>
    <submittedName>
        <fullName evidence="2">Uncharacterized protein</fullName>
    </submittedName>
</protein>
<name>A0AAD7XGM9_9APHY</name>
<dbReference type="AlphaFoldDB" id="A0AAD7XGM9"/>
<feature type="transmembrane region" description="Helical" evidence="1">
    <location>
        <begin position="97"/>
        <end position="117"/>
    </location>
</feature>
<proteinExistence type="predicted"/>
<keyword evidence="1" id="KW-1133">Transmembrane helix</keyword>
<gene>
    <name evidence="2" type="ORF">ONZ51_g313</name>
</gene>
<sequence>MNSVSGFHKRINAGELGSNARTDLIVWYIFEIGGNQALLPFLVATFLFSRKLVRHPTMINVCCTCILSGIISSLLLYSQQHSGPEPNKTLCTVQATLIAPVPPMTSTAVLALVYYTWSTFRPFKRAPFWVTPKQSRVVTVALLAAPYVAHLCFAVVALHAALENPTRVTRGRRFFYCSVQFRPYTISLCVYTAVVCLIATILEVHLIVMLSRHRKALRNAGLRSGIDTQLLIRVGIFVAYVVSHEVAQSRVEVINVFGIRTVVPDMFAASVGMAFFLVFSTQPDVLRVWSRLIPCHRRSKQRSLSNATSSSFGTTSPIRASASLSINFDPFERQDSEEDEKTRIDAAHAYYTSRVLNEGAEVEIIKRPEDAFIASREPRRAWGIVGDYSARWKNYRSTI</sequence>
<feature type="transmembrane region" description="Helical" evidence="1">
    <location>
        <begin position="181"/>
        <end position="210"/>
    </location>
</feature>
<evidence type="ECO:0000313" key="3">
    <source>
        <dbReference type="Proteomes" id="UP001215151"/>
    </source>
</evidence>
<reference evidence="2" key="1">
    <citation type="submission" date="2022-11" db="EMBL/GenBank/DDBJ databases">
        <title>Genome Sequence of Cubamyces cubensis.</title>
        <authorList>
            <person name="Buettner E."/>
        </authorList>
    </citation>
    <scope>NUCLEOTIDE SEQUENCE</scope>
    <source>
        <strain evidence="2">MPL-01</strain>
    </source>
</reference>
<accession>A0AAD7XGM9</accession>
<evidence type="ECO:0000256" key="1">
    <source>
        <dbReference type="SAM" id="Phobius"/>
    </source>
</evidence>
<feature type="transmembrane region" description="Helical" evidence="1">
    <location>
        <begin position="59"/>
        <end position="77"/>
    </location>
</feature>
<dbReference type="Proteomes" id="UP001215151">
    <property type="component" value="Unassembled WGS sequence"/>
</dbReference>
<keyword evidence="1" id="KW-0812">Transmembrane</keyword>